<dbReference type="Pfam" id="PF05222">
    <property type="entry name" value="AlaDh_PNT_N"/>
    <property type="match status" value="1"/>
</dbReference>
<dbReference type="PANTHER" id="PTHR10160">
    <property type="entry name" value="NAD(P) TRANSHYDROGENASE"/>
    <property type="match status" value="1"/>
</dbReference>
<comment type="caution">
    <text evidence="11">The sequence shown here is derived from an EMBL/GenBank/DDBJ whole genome shotgun (WGS) entry which is preliminary data.</text>
</comment>
<dbReference type="Proteomes" id="UP000051820">
    <property type="component" value="Unassembled WGS sequence"/>
</dbReference>
<keyword evidence="4" id="KW-0521">NADP</keyword>
<keyword evidence="3" id="KW-0547">Nucleotide-binding</keyword>
<evidence type="ECO:0000256" key="5">
    <source>
        <dbReference type="ARBA" id="ARBA00022967"/>
    </source>
</evidence>
<comment type="function">
    <text evidence="1">The transhydrogenation between NADH and NADP is coupled to respiration and ATP hydrolysis and functions as a proton pump across the membrane.</text>
</comment>
<comment type="catalytic activity">
    <reaction evidence="7">
        <text>NAD(+) + NADPH + H(+)(in) = NADH + NADP(+) + H(+)(out)</text>
        <dbReference type="Rhea" id="RHEA:47992"/>
        <dbReference type="ChEBI" id="CHEBI:15378"/>
        <dbReference type="ChEBI" id="CHEBI:57540"/>
        <dbReference type="ChEBI" id="CHEBI:57783"/>
        <dbReference type="ChEBI" id="CHEBI:57945"/>
        <dbReference type="ChEBI" id="CHEBI:58349"/>
        <dbReference type="EC" id="7.1.1.1"/>
    </reaction>
</comment>
<feature type="compositionally biased region" description="Acidic residues" evidence="8">
    <location>
        <begin position="402"/>
        <end position="412"/>
    </location>
</feature>
<feature type="domain" description="Alanine dehydrogenase/pyridine nucleotide transhydrogenase N-terminal" evidence="10">
    <location>
        <begin position="20"/>
        <end position="155"/>
    </location>
</feature>
<evidence type="ECO:0000256" key="1">
    <source>
        <dbReference type="ARBA" id="ARBA00003943"/>
    </source>
</evidence>
<dbReference type="AlphaFoldDB" id="A0A0R1W642"/>
<gene>
    <name evidence="11" type="ORF">FD16_GL001255</name>
</gene>
<dbReference type="GO" id="GO:0050661">
    <property type="term" value="F:NADP binding"/>
    <property type="evidence" value="ECO:0007669"/>
    <property type="project" value="TreeGrafter"/>
</dbReference>
<reference evidence="11 12" key="1">
    <citation type="journal article" date="2015" name="Genome Announc.">
        <title>Expanding the biotechnology potential of lactobacilli through comparative genomics of 213 strains and associated genera.</title>
        <authorList>
            <person name="Sun Z."/>
            <person name="Harris H.M."/>
            <person name="McCann A."/>
            <person name="Guo C."/>
            <person name="Argimon S."/>
            <person name="Zhang W."/>
            <person name="Yang X."/>
            <person name="Jeffery I.B."/>
            <person name="Cooney J.C."/>
            <person name="Kagawa T.F."/>
            <person name="Liu W."/>
            <person name="Song Y."/>
            <person name="Salvetti E."/>
            <person name="Wrobel A."/>
            <person name="Rasinkangas P."/>
            <person name="Parkhill J."/>
            <person name="Rea M.C."/>
            <person name="O'Sullivan O."/>
            <person name="Ritari J."/>
            <person name="Douillard F.P."/>
            <person name="Paul Ross R."/>
            <person name="Yang R."/>
            <person name="Briner A.E."/>
            <person name="Felis G.E."/>
            <person name="de Vos W.M."/>
            <person name="Barrangou R."/>
            <person name="Klaenhammer T.R."/>
            <person name="Caufield P.W."/>
            <person name="Cui Y."/>
            <person name="Zhang H."/>
            <person name="O'Toole P.W."/>
        </authorList>
    </citation>
    <scope>NUCLEOTIDE SEQUENCE [LARGE SCALE GENOMIC DNA]</scope>
    <source>
        <strain evidence="11 12">DSM 5007</strain>
    </source>
</reference>
<sequence>MNPFSNIFQEEEFGMSLTIGVLKESSPHEHRVALDPEVTKRLVKKGLQILVEASAGEDANFFDNDYESAGAKVVDRNAVIEQSNIVVMIDNPDEQTRSQFKSGQLILGLLNSLTVTDEMTEFAKNKVNVLSFDLLPRTISRAQTMDVLSSQSSVAGYKAAVIASDLYPKYFPMMITAAGTIKPAKVLVLGTGVAGLQAIGTAKRLGAIVSGYDIRPASRGEVESLGATFLTSSVSNGAGSGGYARQLTDEEQEAQHKELAEFIAQNDIVITTAQVPGHKPPLMVTEDSVQNSKPGTVFVDLGASDLGGNVAGSKPFETVVTDNHVTIVGAGDLASRVANSSSQLFAKNVQAVINYVIEDDQIQIDPTDDVLTGLAAVYDGEIINARLRKALDLPELPKPEEPAEDSETKEES</sequence>
<feature type="region of interest" description="Disordered" evidence="8">
    <location>
        <begin position="393"/>
        <end position="412"/>
    </location>
</feature>
<dbReference type="GO" id="GO:0006740">
    <property type="term" value="P:NADPH regeneration"/>
    <property type="evidence" value="ECO:0007669"/>
    <property type="project" value="TreeGrafter"/>
</dbReference>
<evidence type="ECO:0000259" key="10">
    <source>
        <dbReference type="SMART" id="SM01003"/>
    </source>
</evidence>
<evidence type="ECO:0000256" key="4">
    <source>
        <dbReference type="ARBA" id="ARBA00022857"/>
    </source>
</evidence>
<name>A0A0R1W642_9LACO</name>
<dbReference type="PATRIC" id="fig|1423807.3.peg.1281"/>
<keyword evidence="5" id="KW-1278">Translocase</keyword>
<keyword evidence="6" id="KW-0520">NAD</keyword>
<dbReference type="EC" id="7.1.1.1" evidence="2"/>
<dbReference type="PANTHER" id="PTHR10160:SF19">
    <property type="entry name" value="PROTON-TRANSLOCATING NAD(P)(+) TRANSHYDROGENASE"/>
    <property type="match status" value="1"/>
</dbReference>
<dbReference type="InterPro" id="IPR007886">
    <property type="entry name" value="AlaDH/PNT_N"/>
</dbReference>
<dbReference type="InterPro" id="IPR036291">
    <property type="entry name" value="NAD(P)-bd_dom_sf"/>
</dbReference>
<evidence type="ECO:0000313" key="11">
    <source>
        <dbReference type="EMBL" id="KRM13111.1"/>
    </source>
</evidence>
<protein>
    <recommendedName>
        <fullName evidence="2">proton-translocating NAD(P)(+) transhydrogenase</fullName>
        <ecNumber evidence="2">7.1.1.1</ecNumber>
    </recommendedName>
</protein>
<evidence type="ECO:0000256" key="3">
    <source>
        <dbReference type="ARBA" id="ARBA00022741"/>
    </source>
</evidence>
<dbReference type="InterPro" id="IPR007698">
    <property type="entry name" value="AlaDH/PNT_NAD(H)-bd"/>
</dbReference>
<feature type="domain" description="Alanine dehydrogenase/pyridine nucleotide transhydrogenase NAD(H)-binding" evidence="9">
    <location>
        <begin position="164"/>
        <end position="329"/>
    </location>
</feature>
<evidence type="ECO:0000259" key="9">
    <source>
        <dbReference type="SMART" id="SM01002"/>
    </source>
</evidence>
<organism evidence="11 12">
    <name type="scientific">Paucilactobacillus suebicus DSM 5007 = KCTC 3549</name>
    <dbReference type="NCBI Taxonomy" id="1423807"/>
    <lineage>
        <taxon>Bacteria</taxon>
        <taxon>Bacillati</taxon>
        <taxon>Bacillota</taxon>
        <taxon>Bacilli</taxon>
        <taxon>Lactobacillales</taxon>
        <taxon>Lactobacillaceae</taxon>
        <taxon>Paucilactobacillus</taxon>
    </lineage>
</organism>
<dbReference type="GO" id="GO:0008750">
    <property type="term" value="F:proton-translocating NAD(P)+ transhydrogenase activity"/>
    <property type="evidence" value="ECO:0007669"/>
    <property type="project" value="UniProtKB-EC"/>
</dbReference>
<dbReference type="SMART" id="SM01003">
    <property type="entry name" value="AlaDh_PNT_N"/>
    <property type="match status" value="1"/>
</dbReference>
<evidence type="ECO:0000256" key="6">
    <source>
        <dbReference type="ARBA" id="ARBA00023027"/>
    </source>
</evidence>
<dbReference type="eggNOG" id="COG3288">
    <property type="taxonomic scope" value="Bacteria"/>
</dbReference>
<proteinExistence type="predicted"/>
<evidence type="ECO:0000256" key="8">
    <source>
        <dbReference type="SAM" id="MobiDB-lite"/>
    </source>
</evidence>
<dbReference type="CDD" id="cd05304">
    <property type="entry name" value="Rubrum_tdh"/>
    <property type="match status" value="1"/>
</dbReference>
<dbReference type="SUPFAM" id="SSF51735">
    <property type="entry name" value="NAD(P)-binding Rossmann-fold domains"/>
    <property type="match status" value="1"/>
</dbReference>
<dbReference type="SMART" id="SM01002">
    <property type="entry name" value="AlaDh_PNT_C"/>
    <property type="match status" value="1"/>
</dbReference>
<evidence type="ECO:0000256" key="2">
    <source>
        <dbReference type="ARBA" id="ARBA00012943"/>
    </source>
</evidence>
<dbReference type="GO" id="GO:0005886">
    <property type="term" value="C:plasma membrane"/>
    <property type="evidence" value="ECO:0007669"/>
    <property type="project" value="TreeGrafter"/>
</dbReference>
<dbReference type="Pfam" id="PF01262">
    <property type="entry name" value="AlaDh_PNT_C"/>
    <property type="match status" value="1"/>
</dbReference>
<dbReference type="SUPFAM" id="SSF52283">
    <property type="entry name" value="Formate/glycerate dehydrogenase catalytic domain-like"/>
    <property type="match status" value="1"/>
</dbReference>
<evidence type="ECO:0000256" key="7">
    <source>
        <dbReference type="ARBA" id="ARBA00048202"/>
    </source>
</evidence>
<dbReference type="Gene3D" id="3.40.50.720">
    <property type="entry name" value="NAD(P)-binding Rossmann-like Domain"/>
    <property type="match status" value="2"/>
</dbReference>
<keyword evidence="12" id="KW-1185">Reference proteome</keyword>
<dbReference type="EMBL" id="AZGF01000003">
    <property type="protein sequence ID" value="KRM13111.1"/>
    <property type="molecule type" value="Genomic_DNA"/>
</dbReference>
<evidence type="ECO:0000313" key="12">
    <source>
        <dbReference type="Proteomes" id="UP000051820"/>
    </source>
</evidence>
<dbReference type="STRING" id="1423807.FD16_GL001255"/>
<accession>A0A0R1W642</accession>